<dbReference type="EMBL" id="JAPWGL010000001">
    <property type="protein sequence ID" value="MCZ4222642.1"/>
    <property type="molecule type" value="Genomic_DNA"/>
</dbReference>
<evidence type="ECO:0000313" key="2">
    <source>
        <dbReference type="EMBL" id="MCZ4222642.1"/>
    </source>
</evidence>
<keyword evidence="3" id="KW-1185">Reference proteome</keyword>
<reference evidence="2" key="1">
    <citation type="submission" date="2022-12" db="EMBL/GenBank/DDBJ databases">
        <title>Genome sequence of SJ11.</title>
        <authorList>
            <person name="Woo H."/>
        </authorList>
    </citation>
    <scope>NUCLEOTIDE SEQUENCE</scope>
    <source>
        <strain evidence="2">SJ11</strain>
    </source>
</reference>
<feature type="region of interest" description="Disordered" evidence="1">
    <location>
        <begin position="68"/>
        <end position="96"/>
    </location>
</feature>
<evidence type="ECO:0000256" key="1">
    <source>
        <dbReference type="SAM" id="MobiDB-lite"/>
    </source>
</evidence>
<proteinExistence type="predicted"/>
<dbReference type="Gene3D" id="4.10.1080.10">
    <property type="entry name" value="TSP type-3 repeat"/>
    <property type="match status" value="1"/>
</dbReference>
<dbReference type="InterPro" id="IPR028974">
    <property type="entry name" value="TSP_type-3_rpt"/>
</dbReference>
<dbReference type="RefSeq" id="WP_269414442.1">
    <property type="nucleotide sequence ID" value="NZ_JAPWGL010000001.1"/>
</dbReference>
<evidence type="ECO:0008006" key="4">
    <source>
        <dbReference type="Google" id="ProtNLM"/>
    </source>
</evidence>
<accession>A0ABT4KUP0</accession>
<sequence>MKRTKLFGLIALTMIVILSCDRQTIEPDIQTFKGSKNLRADGTPCPYIDDADCDGFSDASDNCPNNYNPGQEDVNGNGIGDVCESSGTPPPPKPVSGDAVTAEYYYDNYCLANDPMSTGCGLAKGIKEVLLETKDLFKNTIIYNPVIAYYKIDEYGGTDLTESTAATCPNSKCYITVKSTSGSSFQIRQANVSYLNEKLAYIDGLISQYPNYTEHYNAYKSGCTQAFWFSNDSLPIFILP</sequence>
<evidence type="ECO:0000313" key="3">
    <source>
        <dbReference type="Proteomes" id="UP001144341"/>
    </source>
</evidence>
<organism evidence="2 3">
    <name type="scientific">Pedobacter rhodius</name>
    <dbReference type="NCBI Taxonomy" id="3004098"/>
    <lineage>
        <taxon>Bacteria</taxon>
        <taxon>Pseudomonadati</taxon>
        <taxon>Bacteroidota</taxon>
        <taxon>Sphingobacteriia</taxon>
        <taxon>Sphingobacteriales</taxon>
        <taxon>Sphingobacteriaceae</taxon>
        <taxon>Pedobacter</taxon>
    </lineage>
</organism>
<comment type="caution">
    <text evidence="2">The sequence shown here is derived from an EMBL/GenBank/DDBJ whole genome shotgun (WGS) entry which is preliminary data.</text>
</comment>
<dbReference type="SUPFAM" id="SSF103647">
    <property type="entry name" value="TSP type-3 repeat"/>
    <property type="match status" value="1"/>
</dbReference>
<name>A0ABT4KUP0_9SPHI</name>
<dbReference type="PROSITE" id="PS51257">
    <property type="entry name" value="PROKAR_LIPOPROTEIN"/>
    <property type="match status" value="1"/>
</dbReference>
<dbReference type="Proteomes" id="UP001144341">
    <property type="component" value="Unassembled WGS sequence"/>
</dbReference>
<gene>
    <name evidence="2" type="ORF">O0931_04965</name>
</gene>
<protein>
    <recommendedName>
        <fullName evidence="4">Thrombospondin type 3 repeat-containing protein</fullName>
    </recommendedName>
</protein>